<name>A0ABU5KMX8_9BACL</name>
<dbReference type="Proteomes" id="UP001292084">
    <property type="component" value="Unassembled WGS sequence"/>
</dbReference>
<dbReference type="Gene3D" id="3.40.470.10">
    <property type="entry name" value="Uracil-DNA glycosylase-like domain"/>
    <property type="match status" value="1"/>
</dbReference>
<proteinExistence type="predicted"/>
<organism evidence="1 2">
    <name type="scientific">Jeotgalibacillus haloalkalitolerans</name>
    <dbReference type="NCBI Taxonomy" id="3104292"/>
    <lineage>
        <taxon>Bacteria</taxon>
        <taxon>Bacillati</taxon>
        <taxon>Bacillota</taxon>
        <taxon>Bacilli</taxon>
        <taxon>Bacillales</taxon>
        <taxon>Caryophanaceae</taxon>
        <taxon>Jeotgalibacillus</taxon>
    </lineage>
</organism>
<reference evidence="1 2" key="1">
    <citation type="submission" date="2023-12" db="EMBL/GenBank/DDBJ databases">
        <title>Jeotgalibacillus haloalkaliphilus sp. nov., a novel salt-tolerant bacteria, isolated from the estuary of the Fenhe River into the Yellow River.</title>
        <authorList>
            <person name="Li Y."/>
        </authorList>
    </citation>
    <scope>NUCLEOTIDE SEQUENCE [LARGE SCALE GENOMIC DNA]</scope>
    <source>
        <strain evidence="1 2">HH7-29</strain>
    </source>
</reference>
<evidence type="ECO:0000313" key="1">
    <source>
        <dbReference type="EMBL" id="MDZ5712614.1"/>
    </source>
</evidence>
<evidence type="ECO:0008006" key="3">
    <source>
        <dbReference type="Google" id="ProtNLM"/>
    </source>
</evidence>
<evidence type="ECO:0000313" key="2">
    <source>
        <dbReference type="Proteomes" id="UP001292084"/>
    </source>
</evidence>
<keyword evidence="2" id="KW-1185">Reference proteome</keyword>
<dbReference type="RefSeq" id="WP_322421596.1">
    <property type="nucleotide sequence ID" value="NZ_JAXQNN010000003.1"/>
</dbReference>
<protein>
    <recommendedName>
        <fullName evidence="3">Uracil-DNA glycosylase-like domain-containing protein</fullName>
    </recommendedName>
</protein>
<comment type="caution">
    <text evidence="1">The sequence shown here is derived from an EMBL/GenBank/DDBJ whole genome shotgun (WGS) entry which is preliminary data.</text>
</comment>
<dbReference type="EMBL" id="JAXQNN010000003">
    <property type="protein sequence ID" value="MDZ5712614.1"/>
    <property type="molecule type" value="Genomic_DNA"/>
</dbReference>
<dbReference type="InterPro" id="IPR036895">
    <property type="entry name" value="Uracil-DNA_glycosylase-like_sf"/>
</dbReference>
<accession>A0ABU5KMX8</accession>
<sequence>MINKALYQLYKKHWIELKLAVDQLPDELKPTHPLLLKIADEEGYKKAGCRIMIVGQETNDWNGKFGKYGIEQLQDIYADFMAKDTKAKRTLFWRYQKKLMSVFPRDIDSVIVWNNIYKLGKPGKRGRPNKETRSIQELHFNIFKEELNILKPDIVIFLTGPRYDAAIETYLPGVVISKVREGTVRQIAYLKHENLPDVAIRTYHPQYLNRLTSETSVFHGETPAITLQNIAEKSLWSEPGEKVK</sequence>
<gene>
    <name evidence="1" type="ORF">UFB30_10295</name>
</gene>